<dbReference type="SUPFAM" id="SSF49373">
    <property type="entry name" value="Invasin/intimin cell-adhesion fragments"/>
    <property type="match status" value="1"/>
</dbReference>
<evidence type="ECO:0000313" key="2">
    <source>
        <dbReference type="EMBL" id="SIB16720.1"/>
    </source>
</evidence>
<organism evidence="2 3">
    <name type="scientific">Mycobacteroides abscessus subsp. abscessus</name>
    <dbReference type="NCBI Taxonomy" id="1185650"/>
    <lineage>
        <taxon>Bacteria</taxon>
        <taxon>Bacillati</taxon>
        <taxon>Actinomycetota</taxon>
        <taxon>Actinomycetes</taxon>
        <taxon>Mycobacteriales</taxon>
        <taxon>Mycobacteriaceae</taxon>
        <taxon>Mycobacteroides</taxon>
        <taxon>Mycobacteroides abscessus</taxon>
    </lineage>
</organism>
<keyword evidence="2" id="KW-0946">Virion</keyword>
<gene>
    <name evidence="2" type="ORF">SAMEA2070301_03085</name>
</gene>
<dbReference type="EMBL" id="FSHM01000004">
    <property type="protein sequence ID" value="SIB16720.1"/>
    <property type="molecule type" value="Genomic_DNA"/>
</dbReference>
<proteinExistence type="predicted"/>
<dbReference type="Gene3D" id="2.60.40.1080">
    <property type="match status" value="1"/>
</dbReference>
<accession>A0AB38D0R8</accession>
<dbReference type="Pfam" id="PF02368">
    <property type="entry name" value="Big_2"/>
    <property type="match status" value="1"/>
</dbReference>
<comment type="caution">
    <text evidence="2">The sequence shown here is derived from an EMBL/GenBank/DDBJ whole genome shotgun (WGS) entry which is preliminary data.</text>
</comment>
<keyword evidence="2" id="KW-0167">Capsid protein</keyword>
<feature type="domain" description="BIG2" evidence="1">
    <location>
        <begin position="300"/>
        <end position="378"/>
    </location>
</feature>
<evidence type="ECO:0000313" key="3">
    <source>
        <dbReference type="Proteomes" id="UP000185210"/>
    </source>
</evidence>
<dbReference type="InterPro" id="IPR003343">
    <property type="entry name" value="Big_2"/>
</dbReference>
<dbReference type="AlphaFoldDB" id="A0AB38D0R8"/>
<dbReference type="SMART" id="SM00635">
    <property type="entry name" value="BID_2"/>
    <property type="match status" value="1"/>
</dbReference>
<evidence type="ECO:0000259" key="1">
    <source>
        <dbReference type="SMART" id="SM00635"/>
    </source>
</evidence>
<reference evidence="2 3" key="1">
    <citation type="submission" date="2016-11" db="EMBL/GenBank/DDBJ databases">
        <authorList>
            <consortium name="Pathogen Informatics"/>
        </authorList>
    </citation>
    <scope>NUCLEOTIDE SEQUENCE [LARGE SCALE GENOMIC DNA]</scope>
    <source>
        <strain evidence="2 3">104</strain>
    </source>
</reference>
<dbReference type="InterPro" id="IPR008964">
    <property type="entry name" value="Invasin/intimin_cell_adhesion"/>
</dbReference>
<dbReference type="RefSeq" id="WP_074292887.1">
    <property type="nucleotide sequence ID" value="NZ_FSFF01000001.1"/>
</dbReference>
<dbReference type="Proteomes" id="UP000185210">
    <property type="component" value="Unassembled WGS sequence"/>
</dbReference>
<protein>
    <submittedName>
        <fullName evidence="2">P22 coat protein-gene protein 5</fullName>
    </submittedName>
</protein>
<name>A0AB38D0R8_9MYCO</name>
<sequence length="380" mass="40646">MANAFLKPTVIINTILGMLQSELVLPHFVWKDGLGDFSGKYNDTITIRIPQPTIAHTRQLRATGQDRLMQVSDLTETSVDVRLTDVVYNLIALTDEERELDVRSFGVDVLPRQVRSVSEKLEAGVATTIVDAPYQQVHTAAVDAIYNAVIHARRQLNDAHVPREGRVLLVGSAVEEALLLDDRFVRYDSAGQAGADRLTNARIGRLAGYDVVVVDTIPHGAAFLFHPTAFVLVTRAPGKPFSNNVAVSTVGSDNGIGLRWLGDYDSQITTDRSLVDTWAGYKAVVDPDPGFVRAARIQLATTSLAIGNKGNVAVGATRALSVIDSNLDNRAGDSLVTWTSDTPAKATVNADGVVTGVAAGTAKITATIGSVTDNYTITVA</sequence>